<protein>
    <submittedName>
        <fullName evidence="1">Uncharacterized protein</fullName>
    </submittedName>
</protein>
<proteinExistence type="predicted"/>
<reference evidence="1 2" key="1">
    <citation type="submission" date="2014-03" db="EMBL/GenBank/DDBJ databases">
        <title>The Genome Sequence of Plasmodium fragile nilgiri.</title>
        <authorList>
            <consortium name="The Broad Institute Genomics Platform"/>
            <consortium name="The Broad Institute Genome Sequencing Center for Infectious Disease"/>
            <person name="Neafsey D."/>
            <person name="Duraisingh M."/>
            <person name="Young S.K."/>
            <person name="Zeng Q."/>
            <person name="Gargeya S."/>
            <person name="Abouelleil A."/>
            <person name="Alvarado L."/>
            <person name="Chapman S.B."/>
            <person name="Gainer-Dewar J."/>
            <person name="Goldberg J."/>
            <person name="Griggs A."/>
            <person name="Gujja S."/>
            <person name="Hansen M."/>
            <person name="Howarth C."/>
            <person name="Imamovic A."/>
            <person name="Larimer J."/>
            <person name="Pearson M."/>
            <person name="Poon T.W."/>
            <person name="Priest M."/>
            <person name="Roberts A."/>
            <person name="Saif S."/>
            <person name="Shea T."/>
            <person name="Sykes S."/>
            <person name="Wortman J."/>
            <person name="Nusbaum C."/>
            <person name="Birren B."/>
        </authorList>
    </citation>
    <scope>NUCLEOTIDE SEQUENCE [LARGE SCALE GENOMIC DNA]</scope>
    <source>
        <strain evidence="2">nilgiri</strain>
    </source>
</reference>
<gene>
    <name evidence="1" type="ORF">AK88_00306</name>
</gene>
<dbReference type="VEuPathDB" id="PlasmoDB:AK88_00306"/>
<dbReference type="Proteomes" id="UP000054561">
    <property type="component" value="Unassembled WGS sequence"/>
</dbReference>
<dbReference type="EMBL" id="KQ001646">
    <property type="protein sequence ID" value="KJP90137.1"/>
    <property type="molecule type" value="Genomic_DNA"/>
</dbReference>
<organism evidence="1 2">
    <name type="scientific">Plasmodium fragile</name>
    <dbReference type="NCBI Taxonomy" id="5857"/>
    <lineage>
        <taxon>Eukaryota</taxon>
        <taxon>Sar</taxon>
        <taxon>Alveolata</taxon>
        <taxon>Apicomplexa</taxon>
        <taxon>Aconoidasida</taxon>
        <taxon>Haemosporida</taxon>
        <taxon>Plasmodiidae</taxon>
        <taxon>Plasmodium</taxon>
        <taxon>Plasmodium (Plasmodium)</taxon>
    </lineage>
</organism>
<dbReference type="AlphaFoldDB" id="A0A0D9QTH2"/>
<keyword evidence="2" id="KW-1185">Reference proteome</keyword>
<dbReference type="GeneID" id="24265620"/>
<accession>A0A0D9QTH2</accession>
<dbReference type="RefSeq" id="XP_012333380.1">
    <property type="nucleotide sequence ID" value="XM_012477957.1"/>
</dbReference>
<evidence type="ECO:0000313" key="2">
    <source>
        <dbReference type="Proteomes" id="UP000054561"/>
    </source>
</evidence>
<name>A0A0D9QTH2_PLAFR</name>
<evidence type="ECO:0000313" key="1">
    <source>
        <dbReference type="EMBL" id="KJP90137.1"/>
    </source>
</evidence>
<sequence length="76" mass="8938">MFQMIKANKLTEKPRGIIKVLVEAIGYQEETTEDPDATVGDLDEEIIYFYSEIDLQQKLDEDQRLFNIYLDSYLDD</sequence>